<dbReference type="AlphaFoldDB" id="A0AAD5PDT1"/>
<comment type="caution">
    <text evidence="1">The sequence shown here is derived from an EMBL/GenBank/DDBJ whole genome shotgun (WGS) entry which is preliminary data.</text>
</comment>
<reference evidence="1" key="1">
    <citation type="journal article" date="2022" name="IScience">
        <title>Evolution of zygomycete secretomes and the origins of terrestrial fungal ecologies.</title>
        <authorList>
            <person name="Chang Y."/>
            <person name="Wang Y."/>
            <person name="Mondo S."/>
            <person name="Ahrendt S."/>
            <person name="Andreopoulos W."/>
            <person name="Barry K."/>
            <person name="Beard J."/>
            <person name="Benny G.L."/>
            <person name="Blankenship S."/>
            <person name="Bonito G."/>
            <person name="Cuomo C."/>
            <person name="Desiro A."/>
            <person name="Gervers K.A."/>
            <person name="Hundley H."/>
            <person name="Kuo A."/>
            <person name="LaButti K."/>
            <person name="Lang B.F."/>
            <person name="Lipzen A."/>
            <person name="O'Donnell K."/>
            <person name="Pangilinan J."/>
            <person name="Reynolds N."/>
            <person name="Sandor L."/>
            <person name="Smith M.E."/>
            <person name="Tsang A."/>
            <person name="Grigoriev I.V."/>
            <person name="Stajich J.E."/>
            <person name="Spatafora J.W."/>
        </authorList>
    </citation>
    <scope>NUCLEOTIDE SEQUENCE</scope>
    <source>
        <strain evidence="1">RSA 2281</strain>
    </source>
</reference>
<accession>A0AAD5PDT1</accession>
<gene>
    <name evidence="1" type="ORF">BDA99DRAFT_559999</name>
</gene>
<reference evidence="1" key="2">
    <citation type="submission" date="2023-02" db="EMBL/GenBank/DDBJ databases">
        <authorList>
            <consortium name="DOE Joint Genome Institute"/>
            <person name="Mondo S.J."/>
            <person name="Chang Y."/>
            <person name="Wang Y."/>
            <person name="Ahrendt S."/>
            <person name="Andreopoulos W."/>
            <person name="Barry K."/>
            <person name="Beard J."/>
            <person name="Benny G.L."/>
            <person name="Blankenship S."/>
            <person name="Bonito G."/>
            <person name="Cuomo C."/>
            <person name="Desiro A."/>
            <person name="Gervers K.A."/>
            <person name="Hundley H."/>
            <person name="Kuo A."/>
            <person name="LaButti K."/>
            <person name="Lang B.F."/>
            <person name="Lipzen A."/>
            <person name="O'Donnell K."/>
            <person name="Pangilinan J."/>
            <person name="Reynolds N."/>
            <person name="Sandor L."/>
            <person name="Smith M.W."/>
            <person name="Tsang A."/>
            <person name="Grigoriev I.V."/>
            <person name="Stajich J.E."/>
            <person name="Spatafora J.W."/>
        </authorList>
    </citation>
    <scope>NUCLEOTIDE SEQUENCE</scope>
    <source>
        <strain evidence="1">RSA 2281</strain>
    </source>
</reference>
<sequence length="144" mass="16442">MTDEPASSTLVKKSKKSFRFVSFVTPLVIGTNSPRITDENAAADLLEKHPLLDEFLSKCLYIEYEKSDDIIDLGGTKDIDGEHKNPIEMARRILYDYHSNCRKPLFIICTNERTSFTEHILPAFKNFGAWTGLMSFLWCEISSD</sequence>
<keyword evidence="2" id="KW-1185">Reference proteome</keyword>
<proteinExistence type="predicted"/>
<name>A0AAD5PDT1_9FUNG</name>
<dbReference type="EMBL" id="JAIXMP010000014">
    <property type="protein sequence ID" value="KAI9262114.1"/>
    <property type="molecule type" value="Genomic_DNA"/>
</dbReference>
<protein>
    <submittedName>
        <fullName evidence="1">Uncharacterized protein</fullName>
    </submittedName>
</protein>
<organism evidence="1 2">
    <name type="scientific">Phascolomyces articulosus</name>
    <dbReference type="NCBI Taxonomy" id="60185"/>
    <lineage>
        <taxon>Eukaryota</taxon>
        <taxon>Fungi</taxon>
        <taxon>Fungi incertae sedis</taxon>
        <taxon>Mucoromycota</taxon>
        <taxon>Mucoromycotina</taxon>
        <taxon>Mucoromycetes</taxon>
        <taxon>Mucorales</taxon>
        <taxon>Lichtheimiaceae</taxon>
        <taxon>Phascolomyces</taxon>
    </lineage>
</organism>
<evidence type="ECO:0000313" key="2">
    <source>
        <dbReference type="Proteomes" id="UP001209540"/>
    </source>
</evidence>
<evidence type="ECO:0000313" key="1">
    <source>
        <dbReference type="EMBL" id="KAI9262114.1"/>
    </source>
</evidence>
<dbReference type="Proteomes" id="UP001209540">
    <property type="component" value="Unassembled WGS sequence"/>
</dbReference>